<dbReference type="EMBL" id="JAMZMK010006768">
    <property type="protein sequence ID" value="KAI7747365.1"/>
    <property type="molecule type" value="Genomic_DNA"/>
</dbReference>
<sequence length="145" mass="16062">MMLERTIFAGYGVYAVDHPGFGLSEGLHGYFSNFNDIVDNVIEQYTKNKGLNRLTIRVKETLSSMPTAAGTLSSHRLNLSIGSEVKQIAGYMEALFRMCIGEINFAVNVTGRIMAVRLSALLQMLVKCNNPLVMEKNDKTVGRLN</sequence>
<dbReference type="SUPFAM" id="SSF53474">
    <property type="entry name" value="alpha/beta-Hydrolases"/>
    <property type="match status" value="1"/>
</dbReference>
<reference evidence="2" key="1">
    <citation type="submission" date="2022-06" db="EMBL/GenBank/DDBJ databases">
        <title>Uncovering the hologenomic basis of an extraordinary plant invasion.</title>
        <authorList>
            <person name="Bieker V.C."/>
            <person name="Martin M.D."/>
            <person name="Gilbert T."/>
            <person name="Hodgins K."/>
            <person name="Battlay P."/>
            <person name="Petersen B."/>
            <person name="Wilson J."/>
        </authorList>
    </citation>
    <scope>NUCLEOTIDE SEQUENCE</scope>
    <source>
        <strain evidence="2">AA19_3_7</strain>
        <tissue evidence="2">Leaf</tissue>
    </source>
</reference>
<organism evidence="2 3">
    <name type="scientific">Ambrosia artemisiifolia</name>
    <name type="common">Common ragweed</name>
    <dbReference type="NCBI Taxonomy" id="4212"/>
    <lineage>
        <taxon>Eukaryota</taxon>
        <taxon>Viridiplantae</taxon>
        <taxon>Streptophyta</taxon>
        <taxon>Embryophyta</taxon>
        <taxon>Tracheophyta</taxon>
        <taxon>Spermatophyta</taxon>
        <taxon>Magnoliopsida</taxon>
        <taxon>eudicotyledons</taxon>
        <taxon>Gunneridae</taxon>
        <taxon>Pentapetalae</taxon>
        <taxon>asterids</taxon>
        <taxon>campanulids</taxon>
        <taxon>Asterales</taxon>
        <taxon>Asteraceae</taxon>
        <taxon>Asteroideae</taxon>
        <taxon>Heliantheae alliance</taxon>
        <taxon>Heliantheae</taxon>
        <taxon>Ambrosia</taxon>
    </lineage>
</organism>
<dbReference type="Pfam" id="PF12146">
    <property type="entry name" value="Hydrolase_4"/>
    <property type="match status" value="1"/>
</dbReference>
<evidence type="ECO:0000259" key="1">
    <source>
        <dbReference type="Pfam" id="PF12146"/>
    </source>
</evidence>
<protein>
    <recommendedName>
        <fullName evidence="1">Serine aminopeptidase S33 domain-containing protein</fullName>
    </recommendedName>
</protein>
<keyword evidence="3" id="KW-1185">Reference proteome</keyword>
<evidence type="ECO:0000313" key="3">
    <source>
        <dbReference type="Proteomes" id="UP001206925"/>
    </source>
</evidence>
<dbReference type="Proteomes" id="UP001206925">
    <property type="component" value="Unassembled WGS sequence"/>
</dbReference>
<evidence type="ECO:0000313" key="2">
    <source>
        <dbReference type="EMBL" id="KAI7747365.1"/>
    </source>
</evidence>
<proteinExistence type="predicted"/>
<dbReference type="InterPro" id="IPR029058">
    <property type="entry name" value="AB_hydrolase_fold"/>
</dbReference>
<name>A0AAD5CVZ9_AMBAR</name>
<gene>
    <name evidence="2" type="ORF">M8C21_018635</name>
</gene>
<comment type="caution">
    <text evidence="2">The sequence shown here is derived from an EMBL/GenBank/DDBJ whole genome shotgun (WGS) entry which is preliminary data.</text>
</comment>
<dbReference type="InterPro" id="IPR022742">
    <property type="entry name" value="Hydrolase_4"/>
</dbReference>
<feature type="domain" description="Serine aminopeptidase S33" evidence="1">
    <location>
        <begin position="9"/>
        <end position="46"/>
    </location>
</feature>
<feature type="non-terminal residue" evidence="2">
    <location>
        <position position="145"/>
    </location>
</feature>
<accession>A0AAD5CVZ9</accession>
<dbReference type="Gene3D" id="3.40.50.1820">
    <property type="entry name" value="alpha/beta hydrolase"/>
    <property type="match status" value="1"/>
</dbReference>
<dbReference type="AlphaFoldDB" id="A0AAD5CVZ9"/>